<proteinExistence type="predicted"/>
<accession>A0A1L5JH32</accession>
<protein>
    <submittedName>
        <fullName evidence="3">FP25K</fullName>
    </submittedName>
</protein>
<dbReference type="KEGG" id="vg:30685108"/>
<dbReference type="Proteomes" id="UP000204293">
    <property type="component" value="Segment"/>
</dbReference>
<keyword evidence="4" id="KW-1185">Reference proteome</keyword>
<dbReference type="InterPro" id="IPR004941">
    <property type="entry name" value="FP_N"/>
</dbReference>
<dbReference type="GeneID" id="30685108"/>
<dbReference type="RefSeq" id="YP_009330236.1">
    <property type="nucleotide sequence ID" value="NC_032255.1"/>
</dbReference>
<dbReference type="InterPro" id="IPR057251">
    <property type="entry name" value="FP_C"/>
</dbReference>
<feature type="domain" description="FP protein C-terminal" evidence="2">
    <location>
        <begin position="95"/>
        <end position="144"/>
    </location>
</feature>
<sequence length="147" mass="17295">MQRPQYDITDCVEIFGLGDWDDYNKCVEIIAKKLNLNYHDAEYSVEKGNGLLVKLCNSKAVNEWERKSREHRLTLGDIREGGGDGKIKIFAAAPTKFKLLLHHVRQLLPEFKYIWIGKKGVMARYKSRTQIHFIKNEDDIRYIKEFY</sequence>
<feature type="domain" description="FP protein N-terminal" evidence="1">
    <location>
        <begin position="10"/>
        <end position="91"/>
    </location>
</feature>
<dbReference type="EMBL" id="KX151395">
    <property type="protein sequence ID" value="APO13987.1"/>
    <property type="molecule type" value="Genomic_DNA"/>
</dbReference>
<dbReference type="Pfam" id="PF25298">
    <property type="entry name" value="Baculo_FP_2nd"/>
    <property type="match status" value="1"/>
</dbReference>
<dbReference type="OrthoDB" id="15947at10239"/>
<name>A0A1L5JH32_9BBAC</name>
<reference evidence="3 4" key="1">
    <citation type="submission" date="2016-04" db="EMBL/GenBank/DDBJ databases">
        <title>Sequence analysis of the Plodia interpunctella granulovirus genome: Discovery of an unusual inhibitor-of-apoptosis (IAP) gene.</title>
        <authorList>
            <person name="Harrison R.L."/>
            <person name="Rowley D.L."/>
            <person name="Funk C.J."/>
        </authorList>
    </citation>
    <scope>NUCLEOTIDE SEQUENCE [LARGE SCALE GENOMIC DNA]</scope>
    <source>
        <strain evidence="3">Cambridge</strain>
    </source>
</reference>
<evidence type="ECO:0000259" key="1">
    <source>
        <dbReference type="Pfam" id="PF03258"/>
    </source>
</evidence>
<dbReference type="Pfam" id="PF03258">
    <property type="entry name" value="Baculo_FP"/>
    <property type="match status" value="1"/>
</dbReference>
<evidence type="ECO:0000259" key="2">
    <source>
        <dbReference type="Pfam" id="PF25298"/>
    </source>
</evidence>
<evidence type="ECO:0000313" key="3">
    <source>
        <dbReference type="EMBL" id="APO13987.1"/>
    </source>
</evidence>
<organism evidence="3 4">
    <name type="scientific">Plodia interpunctella granulovirus</name>
    <dbReference type="NCBI Taxonomy" id="262175"/>
    <lineage>
        <taxon>Viruses</taxon>
        <taxon>Viruses incertae sedis</taxon>
        <taxon>Naldaviricetes</taxon>
        <taxon>Lefavirales</taxon>
        <taxon>Baculoviridae</taxon>
        <taxon>Betabaculovirus</taxon>
        <taxon>Betabaculovirus plinterpunctellae</taxon>
    </lineage>
</organism>
<evidence type="ECO:0000313" key="4">
    <source>
        <dbReference type="Proteomes" id="UP000204293"/>
    </source>
</evidence>